<dbReference type="PROSITE" id="PS51354">
    <property type="entry name" value="GLUTAREDOXIN_2"/>
    <property type="match status" value="1"/>
</dbReference>
<dbReference type="GO" id="GO:0009055">
    <property type="term" value="F:electron transfer activity"/>
    <property type="evidence" value="ECO:0007669"/>
    <property type="project" value="TreeGrafter"/>
</dbReference>
<dbReference type="InterPro" id="IPR051548">
    <property type="entry name" value="Grx-like_ET"/>
</dbReference>
<dbReference type="Gene3D" id="3.40.30.10">
    <property type="entry name" value="Glutaredoxin"/>
    <property type="match status" value="1"/>
</dbReference>
<accession>A0A485M0M7</accession>
<evidence type="ECO:0000313" key="2">
    <source>
        <dbReference type="EMBL" id="VFU13763.1"/>
    </source>
</evidence>
<dbReference type="EMBL" id="CAADRM010000084">
    <property type="protein sequence ID" value="VFU13763.1"/>
    <property type="molecule type" value="Genomic_DNA"/>
</dbReference>
<organism evidence="2">
    <name type="scientific">anaerobic digester metagenome</name>
    <dbReference type="NCBI Taxonomy" id="1263854"/>
    <lineage>
        <taxon>unclassified sequences</taxon>
        <taxon>metagenomes</taxon>
        <taxon>ecological metagenomes</taxon>
    </lineage>
</organism>
<dbReference type="InterPro" id="IPR002109">
    <property type="entry name" value="Glutaredoxin"/>
</dbReference>
<dbReference type="GO" id="GO:0045454">
    <property type="term" value="P:cell redox homeostasis"/>
    <property type="evidence" value="ECO:0007669"/>
    <property type="project" value="TreeGrafter"/>
</dbReference>
<reference evidence="2" key="1">
    <citation type="submission" date="2019-03" db="EMBL/GenBank/DDBJ databases">
        <authorList>
            <person name="Hao L."/>
        </authorList>
    </citation>
    <scope>NUCLEOTIDE SEQUENCE</scope>
</reference>
<dbReference type="InterPro" id="IPR036249">
    <property type="entry name" value="Thioredoxin-like_sf"/>
</dbReference>
<dbReference type="CDD" id="cd02976">
    <property type="entry name" value="NrdH"/>
    <property type="match status" value="1"/>
</dbReference>
<proteinExistence type="predicted"/>
<sequence>MAVKVKMYTLSTCSHCKATKQFMNENKVEYEYVDVDLLDGEDRKSAIEEVKKFNSHLSFPTIIIGERIIVGFREDEIREVLGL</sequence>
<feature type="domain" description="Glutaredoxin" evidence="1">
    <location>
        <begin position="5"/>
        <end position="69"/>
    </location>
</feature>
<dbReference type="PANTHER" id="PTHR34386">
    <property type="entry name" value="GLUTAREDOXIN"/>
    <property type="match status" value="1"/>
</dbReference>
<dbReference type="PANTHER" id="PTHR34386:SF1">
    <property type="entry name" value="GLUTAREDOXIN-LIKE PROTEIN NRDH"/>
    <property type="match status" value="1"/>
</dbReference>
<name>A0A485M0M7_9ZZZZ</name>
<dbReference type="SUPFAM" id="SSF52833">
    <property type="entry name" value="Thioredoxin-like"/>
    <property type="match status" value="1"/>
</dbReference>
<dbReference type="Pfam" id="PF00462">
    <property type="entry name" value="Glutaredoxin"/>
    <property type="match status" value="1"/>
</dbReference>
<dbReference type="AlphaFoldDB" id="A0A485M0M7"/>
<protein>
    <submittedName>
        <fullName evidence="2">Glutaredoxin-like protein</fullName>
    </submittedName>
</protein>
<gene>
    <name evidence="2" type="ORF">SCFA_220017</name>
</gene>
<evidence type="ECO:0000259" key="1">
    <source>
        <dbReference type="Pfam" id="PF00462"/>
    </source>
</evidence>